<dbReference type="InterPro" id="IPR011059">
    <property type="entry name" value="Metal-dep_hydrolase_composite"/>
</dbReference>
<protein>
    <recommendedName>
        <fullName evidence="1">Amidohydrolase-related domain-containing protein</fullName>
    </recommendedName>
</protein>
<dbReference type="GO" id="GO:0016810">
    <property type="term" value="F:hydrolase activity, acting on carbon-nitrogen (but not peptide) bonds"/>
    <property type="evidence" value="ECO:0007669"/>
    <property type="project" value="InterPro"/>
</dbReference>
<dbReference type="Gene3D" id="3.40.50.10910">
    <property type="entry name" value="Amidohydrolase"/>
    <property type="match status" value="1"/>
</dbReference>
<dbReference type="PANTHER" id="PTHR43135">
    <property type="entry name" value="ALPHA-D-RIBOSE 1-METHYLPHOSPHONATE 5-TRIPHOSPHATE DIPHOSPHATASE"/>
    <property type="match status" value="1"/>
</dbReference>
<dbReference type="GeneID" id="66061054"/>
<accession>A0A8E5HIR7</accession>
<dbReference type="AlphaFoldDB" id="A0A8E5HIR7"/>
<dbReference type="Gene3D" id="2.30.40.10">
    <property type="entry name" value="Urease, subunit C, domain 1"/>
    <property type="match status" value="1"/>
</dbReference>
<dbReference type="Pfam" id="PF01979">
    <property type="entry name" value="Amidohydro_1"/>
    <property type="match status" value="1"/>
</dbReference>
<evidence type="ECO:0000259" key="1">
    <source>
        <dbReference type="Pfam" id="PF01979"/>
    </source>
</evidence>
<dbReference type="Proteomes" id="UP000027002">
    <property type="component" value="Chromosome 1"/>
</dbReference>
<dbReference type="Gene3D" id="3.30.110.90">
    <property type="entry name" value="Amidohydrolase"/>
    <property type="match status" value="1"/>
</dbReference>
<dbReference type="EMBL" id="CP072753">
    <property type="protein sequence ID" value="QUC16035.1"/>
    <property type="molecule type" value="Genomic_DNA"/>
</dbReference>
<dbReference type="RefSeq" id="XP_042993708.1">
    <property type="nucleotide sequence ID" value="XM_043137774.1"/>
</dbReference>
<sequence length="927" mass="101170">MPITEVCNVRVLRLDHVAEHATVKFVTSPGNIVPLESIADTSIDGSGCTLMPGMIDAKIDVGASLDAFDAYAACGITTIIDSSSSSDESRAMDMAAADDPGLPSYLATGSAIGPPDKLVSVKNYRGVQTVATADEAARLVESKIVSERAALVAIIVDQPGLSEDVIAAAVNETHRHGSLAIAYATQSGAYRTAVELGFDVLTPVAVDAALDADVMDKIVQRGIGVIPTLCFLEKAVPSWRRRGFACDFSVAVKTVRDLHAAGAKICTGSSANPSEDTSVRFGRGLQEELRQLTRAGLSNAEVVRAATLEPALLFGLDDRGSITTGKRADLVLVEGDPLEDLDALSKIQCVWVQGIKVNEYTSRGNALAQRYGGLRESYKSLKHAFTILCTGSEQDAVSALKVIREAQKQESLASVLAPNPPGFHIPPPLMRQRAAWMTRVALDRNQPSLYSMMLTAQLGHHLLPLSNWTSVAAGDALLTHLFKLFFTWDTTLTRLFHRRLLTEIIVYRQVAERLYENQLDAQFCSELLVNSILAYATALFFEPIPTLNSEDFAREAHSLLDAHQGDVTLSLLQAVAIMSTYEQAFGDGKKLASLWSRYLIHLPMVNARFLQSLTPGHYVRHTKAQQAISLGLSGLYCFNIKTCVIAATNVPRGWAAQLLSTDGNEPSDLVQVVERLWTPYPISNQPQISYAAEALVVEYTLVRLVAECLDIAYSNRTALMPDHSSAKNIYSRLRKWHELNAQRFQGQGSVIPSWIAILVLYHCGSIRLLEPFVSLPFIQFRDHMNAAVLCQMHSEAIILALTRSKDVLSARHDFWLSYACSLAVKHLLLRSEAAGPGEDYLWRGCELLYLAGQYIPEANRIMTDIGKIAARKGLTLSKRVWGLLQASTVSVRNTVIGNTSYVNLLAGNLGLSPAGRIVFKRGIETIE</sequence>
<feature type="domain" description="Amidohydrolase-related" evidence="1">
    <location>
        <begin position="75"/>
        <end position="354"/>
    </location>
</feature>
<evidence type="ECO:0000313" key="2">
    <source>
        <dbReference type="EMBL" id="QUC16035.1"/>
    </source>
</evidence>
<dbReference type="InterPro" id="IPR051781">
    <property type="entry name" value="Metallo-dep_Hydrolase"/>
</dbReference>
<reference evidence="2" key="1">
    <citation type="submission" date="2020-03" db="EMBL/GenBank/DDBJ databases">
        <title>A mixture of massive structural variations and highly conserved coding sequences in Ustilaginoidea virens genome.</title>
        <authorList>
            <person name="Zhang K."/>
            <person name="Zhao Z."/>
            <person name="Zhang Z."/>
            <person name="Li Y."/>
            <person name="Hsiang T."/>
            <person name="Sun W."/>
        </authorList>
    </citation>
    <scope>NUCLEOTIDE SEQUENCE</scope>
    <source>
        <strain evidence="2">UV-8b</strain>
    </source>
</reference>
<keyword evidence="3" id="KW-1185">Reference proteome</keyword>
<dbReference type="KEGG" id="uvi:66061054"/>
<dbReference type="PANTHER" id="PTHR43135:SF3">
    <property type="entry name" value="ALPHA-D-RIBOSE 1-METHYLPHOSPHONATE 5-TRIPHOSPHATE DIPHOSPHATASE"/>
    <property type="match status" value="1"/>
</dbReference>
<dbReference type="CDD" id="cd12148">
    <property type="entry name" value="fungal_TF_MHR"/>
    <property type="match status" value="1"/>
</dbReference>
<dbReference type="Gene3D" id="1.20.58.520">
    <property type="entry name" value="Amidohydrolase"/>
    <property type="match status" value="1"/>
</dbReference>
<dbReference type="OrthoDB" id="5595695at2759"/>
<dbReference type="InterPro" id="IPR006680">
    <property type="entry name" value="Amidohydro-rel"/>
</dbReference>
<organism evidence="2 3">
    <name type="scientific">Ustilaginoidea virens</name>
    <name type="common">Rice false smut fungus</name>
    <name type="synonym">Villosiclava virens</name>
    <dbReference type="NCBI Taxonomy" id="1159556"/>
    <lineage>
        <taxon>Eukaryota</taxon>
        <taxon>Fungi</taxon>
        <taxon>Dikarya</taxon>
        <taxon>Ascomycota</taxon>
        <taxon>Pezizomycotina</taxon>
        <taxon>Sordariomycetes</taxon>
        <taxon>Hypocreomycetidae</taxon>
        <taxon>Hypocreales</taxon>
        <taxon>Clavicipitaceae</taxon>
        <taxon>Ustilaginoidea</taxon>
    </lineage>
</organism>
<gene>
    <name evidence="2" type="ORF">UV8b_00276</name>
</gene>
<dbReference type="SUPFAM" id="SSF51338">
    <property type="entry name" value="Composite domain of metallo-dependent hydrolases"/>
    <property type="match status" value="1"/>
</dbReference>
<name>A0A8E5HIR7_USTVR</name>
<dbReference type="SUPFAM" id="SSF51556">
    <property type="entry name" value="Metallo-dependent hydrolases"/>
    <property type="match status" value="1"/>
</dbReference>
<dbReference type="InterPro" id="IPR032466">
    <property type="entry name" value="Metal_Hydrolase"/>
</dbReference>
<proteinExistence type="predicted"/>
<evidence type="ECO:0000313" key="3">
    <source>
        <dbReference type="Proteomes" id="UP000027002"/>
    </source>
</evidence>